<dbReference type="AlphaFoldDB" id="A0A8K0CXX6"/>
<organism evidence="3 4">
    <name type="scientific">Ignelater luminosus</name>
    <name type="common">Cucubano</name>
    <name type="synonym">Pyrophorus luminosus</name>
    <dbReference type="NCBI Taxonomy" id="2038154"/>
    <lineage>
        <taxon>Eukaryota</taxon>
        <taxon>Metazoa</taxon>
        <taxon>Ecdysozoa</taxon>
        <taxon>Arthropoda</taxon>
        <taxon>Hexapoda</taxon>
        <taxon>Insecta</taxon>
        <taxon>Pterygota</taxon>
        <taxon>Neoptera</taxon>
        <taxon>Endopterygota</taxon>
        <taxon>Coleoptera</taxon>
        <taxon>Polyphaga</taxon>
        <taxon>Elateriformia</taxon>
        <taxon>Elateroidea</taxon>
        <taxon>Elateridae</taxon>
        <taxon>Agrypninae</taxon>
        <taxon>Pyrophorini</taxon>
        <taxon>Ignelater</taxon>
    </lineage>
</organism>
<evidence type="ECO:0000259" key="2">
    <source>
        <dbReference type="Pfam" id="PF13843"/>
    </source>
</evidence>
<dbReference type="Proteomes" id="UP000801492">
    <property type="component" value="Unassembled WGS sequence"/>
</dbReference>
<dbReference type="EMBL" id="VTPC01006955">
    <property type="protein sequence ID" value="KAF2894469.1"/>
    <property type="molecule type" value="Genomic_DNA"/>
</dbReference>
<reference evidence="3" key="1">
    <citation type="submission" date="2019-08" db="EMBL/GenBank/DDBJ databases">
        <title>The genome of the North American firefly Photinus pyralis.</title>
        <authorList>
            <consortium name="Photinus pyralis genome working group"/>
            <person name="Fallon T.R."/>
            <person name="Sander Lower S.E."/>
            <person name="Weng J.-K."/>
        </authorList>
    </citation>
    <scope>NUCLEOTIDE SEQUENCE</scope>
    <source>
        <strain evidence="3">TRF0915ILg1</strain>
        <tissue evidence="3">Whole body</tissue>
    </source>
</reference>
<evidence type="ECO:0000313" key="3">
    <source>
        <dbReference type="EMBL" id="KAF2894469.1"/>
    </source>
</evidence>
<evidence type="ECO:0000256" key="1">
    <source>
        <dbReference type="SAM" id="MobiDB-lite"/>
    </source>
</evidence>
<feature type="compositionally biased region" description="Polar residues" evidence="1">
    <location>
        <begin position="37"/>
        <end position="56"/>
    </location>
</feature>
<keyword evidence="4" id="KW-1185">Reference proteome</keyword>
<proteinExistence type="predicted"/>
<evidence type="ECO:0000313" key="4">
    <source>
        <dbReference type="Proteomes" id="UP000801492"/>
    </source>
</evidence>
<dbReference type="GO" id="GO:0043565">
    <property type="term" value="F:sequence-specific DNA binding"/>
    <property type="evidence" value="ECO:0007669"/>
    <property type="project" value="TreeGrafter"/>
</dbReference>
<feature type="region of interest" description="Disordered" evidence="1">
    <location>
        <begin position="182"/>
        <end position="249"/>
    </location>
</feature>
<dbReference type="InterPro" id="IPR029526">
    <property type="entry name" value="PGBD"/>
</dbReference>
<accession>A0A8K0CXX6</accession>
<sequence length="435" mass="48532">MWEEGVSTAEIVETVDLSVSRRPSTVLLTGITGPACSGTSRSMSAGANPVNASKLPNSKPPGRCNGSLTMSRAEEDSDCEEAGREFEPAPAPPGNPSHSSPRAGMAADPTNASRLRRGTRRCWPRARRPIPDRAEVDLVSPKHRAHPESSKPEEEDTRMDITDVNLTAEDWEMDFELFLQEQEKSSTDTRPSNSREIADRNNDIPAFPTDSKPSSSRETTTGKDDKSASPTCTRPDNPANPATSLIHGQPEACPFKKSTIALMRPWCLTLAGKQFMRGKPIRWGYKLWTGTTRLGYILWFDPYQGASSVIPDQYKDLGSKASVVLRYADILQSTNMTLQNAWHLQRINGGKLDQVTFRRRIAMGILESYKTTTKCGPSKNLNAIHNYSRFDRLDHLVIYQDVYCPTVPFTERAGVEEQLSKQKLKKQWIILQKHQ</sequence>
<gene>
    <name evidence="3" type="ORF">ILUMI_11705</name>
</gene>
<protein>
    <recommendedName>
        <fullName evidence="2">PiggyBac transposable element-derived protein domain-containing protein</fullName>
    </recommendedName>
</protein>
<feature type="domain" description="PiggyBac transposable element-derived protein" evidence="2">
    <location>
        <begin position="269"/>
        <end position="335"/>
    </location>
</feature>
<feature type="region of interest" description="Disordered" evidence="1">
    <location>
        <begin position="34"/>
        <end position="160"/>
    </location>
</feature>
<feature type="compositionally biased region" description="Basic residues" evidence="1">
    <location>
        <begin position="114"/>
        <end position="128"/>
    </location>
</feature>
<dbReference type="PANTHER" id="PTHR47055:SF3">
    <property type="entry name" value="PHORBOL-ESTER_DAG-TYPE DOMAIN-CONTAINING PROTEIN"/>
    <property type="match status" value="1"/>
</dbReference>
<dbReference type="PANTHER" id="PTHR47055">
    <property type="entry name" value="DDE_TNP_1_7 DOMAIN-CONTAINING PROTEIN"/>
    <property type="match status" value="1"/>
</dbReference>
<dbReference type="InterPro" id="IPR052638">
    <property type="entry name" value="PiggyBac_TE-derived"/>
</dbReference>
<dbReference type="Pfam" id="PF13843">
    <property type="entry name" value="DDE_Tnp_1_7"/>
    <property type="match status" value="1"/>
</dbReference>
<name>A0A8K0CXX6_IGNLU</name>
<comment type="caution">
    <text evidence="3">The sequence shown here is derived from an EMBL/GenBank/DDBJ whole genome shotgun (WGS) entry which is preliminary data.</text>
</comment>